<dbReference type="Proteomes" id="UP001501251">
    <property type="component" value="Unassembled WGS sequence"/>
</dbReference>
<dbReference type="Gene3D" id="3.30.750.24">
    <property type="entry name" value="STAS domain"/>
    <property type="match status" value="1"/>
</dbReference>
<name>A0ABP8BH13_9ACTN</name>
<evidence type="ECO:0000313" key="5">
    <source>
        <dbReference type="Proteomes" id="UP001501251"/>
    </source>
</evidence>
<protein>
    <recommendedName>
        <fullName evidence="2">Anti-sigma factor antagonist</fullName>
    </recommendedName>
</protein>
<comment type="similarity">
    <text evidence="1 2">Belongs to the anti-sigma-factor antagonist family.</text>
</comment>
<accession>A0ABP8BH13</accession>
<evidence type="ECO:0000259" key="3">
    <source>
        <dbReference type="PROSITE" id="PS50801"/>
    </source>
</evidence>
<dbReference type="PANTHER" id="PTHR33495:SF2">
    <property type="entry name" value="ANTI-SIGMA FACTOR ANTAGONIST TM_1081-RELATED"/>
    <property type="match status" value="1"/>
</dbReference>
<keyword evidence="5" id="KW-1185">Reference proteome</keyword>
<dbReference type="EMBL" id="BAABAQ010000015">
    <property type="protein sequence ID" value="GAA4205769.1"/>
    <property type="molecule type" value="Genomic_DNA"/>
</dbReference>
<dbReference type="NCBIfam" id="TIGR00377">
    <property type="entry name" value="ant_ant_sig"/>
    <property type="match status" value="1"/>
</dbReference>
<feature type="domain" description="STAS" evidence="3">
    <location>
        <begin position="18"/>
        <end position="117"/>
    </location>
</feature>
<dbReference type="PROSITE" id="PS50801">
    <property type="entry name" value="STAS"/>
    <property type="match status" value="1"/>
</dbReference>
<dbReference type="PANTHER" id="PTHR33495">
    <property type="entry name" value="ANTI-SIGMA FACTOR ANTAGONIST TM_1081-RELATED-RELATED"/>
    <property type="match status" value="1"/>
</dbReference>
<dbReference type="InterPro" id="IPR036513">
    <property type="entry name" value="STAS_dom_sf"/>
</dbReference>
<evidence type="ECO:0000313" key="4">
    <source>
        <dbReference type="EMBL" id="GAA4205769.1"/>
    </source>
</evidence>
<evidence type="ECO:0000256" key="2">
    <source>
        <dbReference type="RuleBase" id="RU003749"/>
    </source>
</evidence>
<reference evidence="5" key="1">
    <citation type="journal article" date="2019" name="Int. J. Syst. Evol. Microbiol.">
        <title>The Global Catalogue of Microorganisms (GCM) 10K type strain sequencing project: providing services to taxonomists for standard genome sequencing and annotation.</title>
        <authorList>
            <consortium name="The Broad Institute Genomics Platform"/>
            <consortium name="The Broad Institute Genome Sequencing Center for Infectious Disease"/>
            <person name="Wu L."/>
            <person name="Ma J."/>
        </authorList>
    </citation>
    <scope>NUCLEOTIDE SEQUENCE [LARGE SCALE GENOMIC DNA]</scope>
    <source>
        <strain evidence="5">JCM 17388</strain>
    </source>
</reference>
<dbReference type="Pfam" id="PF01740">
    <property type="entry name" value="STAS"/>
    <property type="match status" value="1"/>
</dbReference>
<comment type="caution">
    <text evidence="4">The sequence shown here is derived from an EMBL/GenBank/DDBJ whole genome shotgun (WGS) entry which is preliminary data.</text>
</comment>
<dbReference type="InterPro" id="IPR002645">
    <property type="entry name" value="STAS_dom"/>
</dbReference>
<dbReference type="InterPro" id="IPR003658">
    <property type="entry name" value="Anti-sigma_ant"/>
</dbReference>
<dbReference type="CDD" id="cd07043">
    <property type="entry name" value="STAS_anti-anti-sigma_factors"/>
    <property type="match status" value="1"/>
</dbReference>
<organism evidence="4 5">
    <name type="scientific">Streptosporangium oxazolinicum</name>
    <dbReference type="NCBI Taxonomy" id="909287"/>
    <lineage>
        <taxon>Bacteria</taxon>
        <taxon>Bacillati</taxon>
        <taxon>Actinomycetota</taxon>
        <taxon>Actinomycetes</taxon>
        <taxon>Streptosporangiales</taxon>
        <taxon>Streptosporangiaceae</taxon>
        <taxon>Streptosporangium</taxon>
    </lineage>
</organism>
<sequence>MIVISTFDVQTWRSGPCVVVRAAGELDMAVAPRLRAELDHALDGAGSPNLVMDLTGVPFCDSVGLGVLVSTLTRLKEAHGRLMLVVSPGMITHLLTITNLDRHFETRDNLREALDAMAPSHSPG</sequence>
<evidence type="ECO:0000256" key="1">
    <source>
        <dbReference type="ARBA" id="ARBA00009013"/>
    </source>
</evidence>
<dbReference type="SUPFAM" id="SSF52091">
    <property type="entry name" value="SpoIIaa-like"/>
    <property type="match status" value="1"/>
</dbReference>
<proteinExistence type="inferred from homology"/>
<gene>
    <name evidence="4" type="ORF">GCM10022252_66840</name>
</gene>